<evidence type="ECO:0000313" key="2">
    <source>
        <dbReference type="Proteomes" id="UP000515154"/>
    </source>
</evidence>
<dbReference type="KEGG" id="osn:115217304"/>
<proteinExistence type="inferred from homology"/>
<name>A0A7E6F895_9MOLL</name>
<keyword evidence="1" id="KW-0496">Mitochondrion</keyword>
<evidence type="ECO:0000313" key="3">
    <source>
        <dbReference type="RefSeq" id="XP_036363510.1"/>
    </source>
</evidence>
<dbReference type="GO" id="GO:0043504">
    <property type="term" value="P:mitochondrial DNA repair"/>
    <property type="evidence" value="ECO:0007669"/>
    <property type="project" value="UniProtKB-UniRule"/>
</dbReference>
<dbReference type="PANTHER" id="PTHR31340:SF3">
    <property type="entry name" value="MITOCHONDRIAL GENOME MAINTENANCE EXONUCLEASE 1"/>
    <property type="match status" value="1"/>
</dbReference>
<feature type="active site" evidence="1">
    <location>
        <position position="367"/>
    </location>
</feature>
<organism evidence="2 3">
    <name type="scientific">Octopus sinensis</name>
    <name type="common">East Asian common octopus</name>
    <dbReference type="NCBI Taxonomy" id="2607531"/>
    <lineage>
        <taxon>Eukaryota</taxon>
        <taxon>Metazoa</taxon>
        <taxon>Spiralia</taxon>
        <taxon>Lophotrochozoa</taxon>
        <taxon>Mollusca</taxon>
        <taxon>Cephalopoda</taxon>
        <taxon>Coleoidea</taxon>
        <taxon>Octopodiformes</taxon>
        <taxon>Octopoda</taxon>
        <taxon>Incirrata</taxon>
        <taxon>Octopodidae</taxon>
        <taxon>Octopus</taxon>
    </lineage>
</organism>
<dbReference type="GO" id="GO:0008297">
    <property type="term" value="F:single-stranded DNA exodeoxyribonuclease activity"/>
    <property type="evidence" value="ECO:0007669"/>
    <property type="project" value="UniProtKB-UniRule"/>
</dbReference>
<comment type="subcellular location">
    <subcellularLocation>
        <location evidence="1">Mitochondrion</location>
    </subcellularLocation>
</comment>
<dbReference type="GO" id="GO:0006264">
    <property type="term" value="P:mitochondrial DNA replication"/>
    <property type="evidence" value="ECO:0007669"/>
    <property type="project" value="TreeGrafter"/>
</dbReference>
<reference evidence="3" key="1">
    <citation type="submission" date="2025-08" db="UniProtKB">
        <authorList>
            <consortium name="RefSeq"/>
        </authorList>
    </citation>
    <scope>IDENTIFICATION</scope>
</reference>
<dbReference type="Proteomes" id="UP000515154">
    <property type="component" value="Linkage group LG11"/>
</dbReference>
<dbReference type="Gene3D" id="3.90.320.10">
    <property type="match status" value="1"/>
</dbReference>
<keyword evidence="1" id="KW-0378">Hydrolase</keyword>
<dbReference type="PANTHER" id="PTHR31340">
    <property type="entry name" value="MITOCHONDRIAL GENOME MAINTENANCE EXONUCLEASE 1"/>
    <property type="match status" value="1"/>
</dbReference>
<feature type="active site" evidence="1">
    <location>
        <position position="380"/>
    </location>
</feature>
<dbReference type="AlphaFoldDB" id="A0A7E6F895"/>
<gene>
    <name evidence="3" type="primary">LOC115217304</name>
</gene>
<accession>A0A7E6F895</accession>
<keyword evidence="2" id="KW-1185">Reference proteome</keyword>
<comment type="similarity">
    <text evidence="1">Belongs to the MGME1 family.</text>
</comment>
<evidence type="ECO:0000256" key="1">
    <source>
        <dbReference type="HAMAP-Rule" id="MF_03030"/>
    </source>
</evidence>
<keyword evidence="1" id="KW-0269">Exonuclease</keyword>
<protein>
    <recommendedName>
        <fullName evidence="1">Mitochondrial genome maintenance exonuclease 1</fullName>
        <ecNumber evidence="1">3.1.-.-</ecNumber>
    </recommendedName>
</protein>
<sequence length="464" mass="53197">MAVFERTTLTNTSFIFARVAVPNFTVVNVSHIYKFTLYVAHRILCSLTIHGGHTKQYKSLNLTKLQFGSMLAKYYARTYIIKLYNTRYFFLCSTSLSKPVKPEYQAIVKLNKENRRLYGPLLKSYGGFNSSKKSIKNNKPVTSTKSIIKPAFTGTKESSSKYPKNNLTENTFLKALQEKDLLCENFSEKTKKSEKNITSLLEDTDQLQSFSDSCTKVLPDNWRAIISQFISSKMLIVDSGKTVLDNTDYKDILDTLIDHKVPSVTSILQQTLPLQSQIILQRWQAKMIRELGEKKFLKYQQDLKDNGANFHNFIQNILTKTITESDVSNEFAAYWKSLQSILPLINSTKYVETFVTHQSLLYNGVIDCIGCYKDAVYLIDWKTSQKPKPLLKNTFDSPIQLAAYMGAYNACNLKDQVKKGIIIVVYPNGSPADVHIMNEKSCQHHWKKWQSRLCQYWISLGETK</sequence>
<dbReference type="HAMAP" id="MF_03030">
    <property type="entry name" value="MGME1"/>
    <property type="match status" value="1"/>
</dbReference>
<feature type="active site" evidence="1">
    <location>
        <position position="382"/>
    </location>
</feature>
<dbReference type="EC" id="3.1.-.-" evidence="1"/>
<dbReference type="GO" id="GO:0005739">
    <property type="term" value="C:mitochondrion"/>
    <property type="evidence" value="ECO:0007669"/>
    <property type="project" value="UniProtKB-SubCell"/>
</dbReference>
<dbReference type="RefSeq" id="XP_036363510.1">
    <property type="nucleotide sequence ID" value="XM_036507617.1"/>
</dbReference>
<comment type="function">
    <text evidence="1">Metal-dependent single-stranded DNA (ssDNA) exonuclease involved in mitochondrial genome maintenance.</text>
</comment>
<dbReference type="InterPro" id="IPR011604">
    <property type="entry name" value="PDDEXK-like_dom_sf"/>
</dbReference>
<keyword evidence="1" id="KW-0540">Nuclease</keyword>